<dbReference type="InterPro" id="IPR007557">
    <property type="entry name" value="PSP1_C"/>
</dbReference>
<keyword evidence="4" id="KW-1185">Reference proteome</keyword>
<dbReference type="NCBIfam" id="NF041131">
    <property type="entry name" value="RicT_YaaT_fam"/>
    <property type="match status" value="1"/>
</dbReference>
<dbReference type="EMBL" id="BTGB01000009">
    <property type="protein sequence ID" value="GMM48904.1"/>
    <property type="molecule type" value="Genomic_DNA"/>
</dbReference>
<dbReference type="InterPro" id="IPR047767">
    <property type="entry name" value="PSP1-like"/>
</dbReference>
<proteinExistence type="predicted"/>
<dbReference type="Pfam" id="PF04468">
    <property type="entry name" value="PSP1"/>
    <property type="match status" value="1"/>
</dbReference>
<evidence type="ECO:0000259" key="2">
    <source>
        <dbReference type="PROSITE" id="PS51411"/>
    </source>
</evidence>
<dbReference type="AlphaFoldDB" id="A0AAV5RE92"/>
<feature type="compositionally biased region" description="Polar residues" evidence="1">
    <location>
        <begin position="336"/>
        <end position="347"/>
    </location>
</feature>
<comment type="caution">
    <text evidence="3">The sequence shown here is derived from an EMBL/GenBank/DDBJ whole genome shotgun (WGS) entry which is preliminary data.</text>
</comment>
<feature type="region of interest" description="Disordered" evidence="1">
    <location>
        <begin position="328"/>
        <end position="347"/>
    </location>
</feature>
<gene>
    <name evidence="3" type="ORF">DAPK24_055020</name>
</gene>
<dbReference type="Proteomes" id="UP001378960">
    <property type="component" value="Unassembled WGS sequence"/>
</dbReference>
<feature type="region of interest" description="Disordered" evidence="1">
    <location>
        <begin position="260"/>
        <end position="283"/>
    </location>
</feature>
<dbReference type="GO" id="GO:0005737">
    <property type="term" value="C:cytoplasm"/>
    <property type="evidence" value="ECO:0007669"/>
    <property type="project" value="TreeGrafter"/>
</dbReference>
<dbReference type="PROSITE" id="PS51411">
    <property type="entry name" value="PSP1_C"/>
    <property type="match status" value="1"/>
</dbReference>
<name>A0AAV5RE92_PICKL</name>
<dbReference type="PANTHER" id="PTHR43830:SF3">
    <property type="entry name" value="PROTEIN PSP1"/>
    <property type="match status" value="1"/>
</dbReference>
<dbReference type="PANTHER" id="PTHR43830">
    <property type="entry name" value="PROTEIN PSP1"/>
    <property type="match status" value="1"/>
</dbReference>
<evidence type="ECO:0000313" key="3">
    <source>
        <dbReference type="EMBL" id="GMM48904.1"/>
    </source>
</evidence>
<evidence type="ECO:0000256" key="1">
    <source>
        <dbReference type="SAM" id="MobiDB-lite"/>
    </source>
</evidence>
<reference evidence="3 4" key="1">
    <citation type="journal article" date="2023" name="Elife">
        <title>Identification of key yeast species and microbe-microbe interactions impacting larval growth of Drosophila in the wild.</title>
        <authorList>
            <person name="Mure A."/>
            <person name="Sugiura Y."/>
            <person name="Maeda R."/>
            <person name="Honda K."/>
            <person name="Sakurai N."/>
            <person name="Takahashi Y."/>
            <person name="Watada M."/>
            <person name="Katoh T."/>
            <person name="Gotoh A."/>
            <person name="Gotoh Y."/>
            <person name="Taniguchi I."/>
            <person name="Nakamura K."/>
            <person name="Hayashi T."/>
            <person name="Katayama T."/>
            <person name="Uemura T."/>
            <person name="Hattori Y."/>
        </authorList>
    </citation>
    <scope>NUCLEOTIDE SEQUENCE [LARGE SCALE GENOMIC DNA]</scope>
    <source>
        <strain evidence="3 4">PK-24</strain>
    </source>
</reference>
<organism evidence="3 4">
    <name type="scientific">Pichia kluyveri</name>
    <name type="common">Yeast</name>
    <dbReference type="NCBI Taxonomy" id="36015"/>
    <lineage>
        <taxon>Eukaryota</taxon>
        <taxon>Fungi</taxon>
        <taxon>Dikarya</taxon>
        <taxon>Ascomycota</taxon>
        <taxon>Saccharomycotina</taxon>
        <taxon>Pichiomycetes</taxon>
        <taxon>Pichiales</taxon>
        <taxon>Pichiaceae</taxon>
        <taxon>Pichia</taxon>
    </lineage>
</organism>
<feature type="compositionally biased region" description="Polar residues" evidence="1">
    <location>
        <begin position="260"/>
        <end position="275"/>
    </location>
</feature>
<sequence>MLLNKNLNNNSIGIVNSGSGNSETPVTNSNSNSVAAAAAAVANMSLSDDKPNLNKNNTSNNTQTKSLFSTNFEEETLQAALEMDERSRLSSEGSFVPFPATNINAQKYSTVKRSSIGSINTNYKDLTDMNFHQRSSFDANSKLGSLSHSNDHHKSPQFLTAFDFKQPLYTNVNTNININDAIQPPLTSSSLMLSLSNGLDGFDGGISPLTPQKHIFSDFNSTLPNHINTNINNINNINNTIDASLQNYLNIPPLSQESLTSPISNEYTHNASPSRLSHHSSNSNGFLSNIDEITSQSINNASLSSESEGKVRTKSVFDDIWNDNKDLFGKPPKTVPNETTFSPTNDNANINKNNSHFRRFSYDATTAATFVPHSGDTINDFLNPINWNNLDDKTLNNLNNINNMKMNVGNSMNINNNHVNNPVTNNLKPSDISVSNNGYNYNYNYNYNYDNYNQSNNYRKSDSYNMYSRNSSLDNSYGLGLGMGMNFGMGMNNIPNTSALTNEQLVHFMTQVSTYLGFPSSESLNIESYLSYLNNASLPQLTIPSDLLLSNDYEIIACCFKNSRIDVFYINQSDKLQFFPNLKIGDLVIVEADRGRDLGKVVKLNVSILETRLLRYAQYLGRKAALSKDDDHKKPILNFPKPILRLAQNEELLTVDSKIEDEMRAVEVCQHKVREFGLNMAIVDAEYQWDMKKLTFYYNSEVRIDFRDLVKELFRIYKIRIWMSKKDGIC</sequence>
<accession>A0AAV5RE92</accession>
<feature type="domain" description="PSP1 C-terminal" evidence="2">
    <location>
        <begin position="641"/>
        <end position="726"/>
    </location>
</feature>
<evidence type="ECO:0000313" key="4">
    <source>
        <dbReference type="Proteomes" id="UP001378960"/>
    </source>
</evidence>
<protein>
    <recommendedName>
        <fullName evidence="2">PSP1 C-terminal domain-containing protein</fullName>
    </recommendedName>
</protein>